<name>A0AAW6B7N6_9BACL</name>
<dbReference type="PANTHER" id="PTHR46098:SF1">
    <property type="entry name" value="TRNA (CYTOSINE(38)-C(5))-METHYLTRANSFERASE"/>
    <property type="match status" value="1"/>
</dbReference>
<evidence type="ECO:0000256" key="6">
    <source>
        <dbReference type="PROSITE-ProRule" id="PRU01016"/>
    </source>
</evidence>
<dbReference type="Pfam" id="PF00145">
    <property type="entry name" value="DNA_methylase"/>
    <property type="match status" value="1"/>
</dbReference>
<dbReference type="GO" id="GO:0003886">
    <property type="term" value="F:DNA (cytosine-5-)-methyltransferase activity"/>
    <property type="evidence" value="ECO:0007669"/>
    <property type="project" value="UniProtKB-EC"/>
</dbReference>
<comment type="similarity">
    <text evidence="6 7">Belongs to the class I-like SAM-binding methyltransferase superfamily. C5-methyltransferase family.</text>
</comment>
<evidence type="ECO:0000256" key="4">
    <source>
        <dbReference type="ARBA" id="ARBA00022691"/>
    </source>
</evidence>
<dbReference type="EMBL" id="JAQMFS010000108">
    <property type="protein sequence ID" value="MDB6186815.1"/>
    <property type="molecule type" value="Genomic_DNA"/>
</dbReference>
<sequence length="415" mass="47872">MNLDVVELFAGVGGFRVGLNQISEFDKKSGKAIEKGGWNFVWANQFEPSTKTQHAFECYTTRFGEDDCSNEDINLVDKKKIPNHTLLVGGFPCQDYSVARSLSGEKGIAGKKGVLFWDIRDVLVEKNTPFVLLENVDRLLKSPASQRGRDFAIMLKTFDELGYYVQWRVINAGDYGMPQKRRRVFIFASKKNTKYSKSIKNEQNLENSIFEKVFPTESELDILFNTDINTYSDALDVTENYKDGKFLDTGMMIDGKIIHRDVTPKKSEVYSLEKLLKNAEKYNDEDLSKYFAEEDKLDKWKYLKGSKRIERESKTGHKYIYSEGAMSFPENIKEPARTMLTSEGTVNRSSHIVFDETNKKYRILTEVECEMIQMFPPNWTNTMPMRRRYFMMGNALVTGIISKLEPVLKNIIENE</sequence>
<proteinExistence type="inferred from homology"/>
<evidence type="ECO:0000313" key="9">
    <source>
        <dbReference type="Proteomes" id="UP001212217"/>
    </source>
</evidence>
<dbReference type="Gene3D" id="3.40.50.150">
    <property type="entry name" value="Vaccinia Virus protein VP39"/>
    <property type="match status" value="1"/>
</dbReference>
<accession>A0AAW6B7N6</accession>
<dbReference type="GO" id="GO:0032259">
    <property type="term" value="P:methylation"/>
    <property type="evidence" value="ECO:0007669"/>
    <property type="project" value="UniProtKB-KW"/>
</dbReference>
<keyword evidence="3 6" id="KW-0808">Transferase</keyword>
<dbReference type="GO" id="GO:0009307">
    <property type="term" value="P:DNA restriction-modification system"/>
    <property type="evidence" value="ECO:0007669"/>
    <property type="project" value="UniProtKB-KW"/>
</dbReference>
<gene>
    <name evidence="8" type="primary">dcm</name>
    <name evidence="8" type="ORF">PNO30_08575</name>
</gene>
<keyword evidence="5" id="KW-0680">Restriction system</keyword>
<organism evidence="8 9">
    <name type="scientific">Gemella haemolysans</name>
    <dbReference type="NCBI Taxonomy" id="1379"/>
    <lineage>
        <taxon>Bacteria</taxon>
        <taxon>Bacillati</taxon>
        <taxon>Bacillota</taxon>
        <taxon>Bacilli</taxon>
        <taxon>Bacillales</taxon>
        <taxon>Gemellaceae</taxon>
        <taxon>Gemella</taxon>
    </lineage>
</organism>
<dbReference type="PRINTS" id="PR00105">
    <property type="entry name" value="C5METTRFRASE"/>
</dbReference>
<dbReference type="InterPro" id="IPR050750">
    <property type="entry name" value="C5-MTase"/>
</dbReference>
<keyword evidence="4 6" id="KW-0949">S-adenosyl-L-methionine</keyword>
<feature type="active site" evidence="6">
    <location>
        <position position="93"/>
    </location>
</feature>
<dbReference type="PANTHER" id="PTHR46098">
    <property type="entry name" value="TRNA (CYTOSINE(38)-C(5))-METHYLTRANSFERASE"/>
    <property type="match status" value="1"/>
</dbReference>
<evidence type="ECO:0000256" key="3">
    <source>
        <dbReference type="ARBA" id="ARBA00022679"/>
    </source>
</evidence>
<dbReference type="InterPro" id="IPR029063">
    <property type="entry name" value="SAM-dependent_MTases_sf"/>
</dbReference>
<evidence type="ECO:0000256" key="7">
    <source>
        <dbReference type="RuleBase" id="RU000416"/>
    </source>
</evidence>
<dbReference type="RefSeq" id="WP_271988087.1">
    <property type="nucleotide sequence ID" value="NZ_JAQMFS010000108.1"/>
</dbReference>
<keyword evidence="2 6" id="KW-0489">Methyltransferase</keyword>
<protein>
    <recommendedName>
        <fullName evidence="1">DNA (cytosine-5-)-methyltransferase</fullName>
        <ecNumber evidence="1">2.1.1.37</ecNumber>
    </recommendedName>
</protein>
<evidence type="ECO:0000256" key="5">
    <source>
        <dbReference type="ARBA" id="ARBA00022747"/>
    </source>
</evidence>
<dbReference type="PROSITE" id="PS51679">
    <property type="entry name" value="SAM_MT_C5"/>
    <property type="match status" value="1"/>
</dbReference>
<reference evidence="8" key="1">
    <citation type="submission" date="2023-08" db="EMBL/GenBank/DDBJ databases">
        <title>Dental plaque isolates bound by oral lectin ZG16B.</title>
        <authorList>
            <person name="Ghosh S."/>
        </authorList>
    </citation>
    <scope>NUCLEOTIDE SEQUENCE</scope>
    <source>
        <strain evidence="8">DP3_5B</strain>
    </source>
</reference>
<evidence type="ECO:0000256" key="1">
    <source>
        <dbReference type="ARBA" id="ARBA00011975"/>
    </source>
</evidence>
<evidence type="ECO:0000256" key="2">
    <source>
        <dbReference type="ARBA" id="ARBA00022603"/>
    </source>
</evidence>
<dbReference type="AlphaFoldDB" id="A0AAW6B7N6"/>
<comment type="caution">
    <text evidence="8">The sequence shown here is derived from an EMBL/GenBank/DDBJ whole genome shotgun (WGS) entry which is preliminary data.</text>
</comment>
<dbReference type="Gene3D" id="3.90.120.10">
    <property type="entry name" value="DNA Methylase, subunit A, domain 2"/>
    <property type="match status" value="1"/>
</dbReference>
<dbReference type="SUPFAM" id="SSF53335">
    <property type="entry name" value="S-adenosyl-L-methionine-dependent methyltransferases"/>
    <property type="match status" value="1"/>
</dbReference>
<dbReference type="NCBIfam" id="TIGR00675">
    <property type="entry name" value="dcm"/>
    <property type="match status" value="1"/>
</dbReference>
<dbReference type="Proteomes" id="UP001212217">
    <property type="component" value="Unassembled WGS sequence"/>
</dbReference>
<dbReference type="EC" id="2.1.1.37" evidence="1"/>
<evidence type="ECO:0000313" key="8">
    <source>
        <dbReference type="EMBL" id="MDB6186815.1"/>
    </source>
</evidence>
<dbReference type="InterPro" id="IPR001525">
    <property type="entry name" value="C5_MeTfrase"/>
</dbReference>